<gene>
    <name evidence="5" type="ORF">ACFPFM_35030</name>
</gene>
<dbReference type="Proteomes" id="UP001595833">
    <property type="component" value="Unassembled WGS sequence"/>
</dbReference>
<feature type="domain" description="Beta-lactamase class A catalytic" evidence="4">
    <location>
        <begin position="55"/>
        <end position="184"/>
    </location>
</feature>
<dbReference type="RefSeq" id="WP_344039889.1">
    <property type="nucleotide sequence ID" value="NZ_BAAAKE010000019.1"/>
</dbReference>
<evidence type="ECO:0000313" key="5">
    <source>
        <dbReference type="EMBL" id="MFC5058957.1"/>
    </source>
</evidence>
<dbReference type="EMBL" id="JBHSJB010000035">
    <property type="protein sequence ID" value="MFC5058957.1"/>
    <property type="molecule type" value="Genomic_DNA"/>
</dbReference>
<comment type="caution">
    <text evidence="5">The sequence shown here is derived from an EMBL/GenBank/DDBJ whole genome shotgun (WGS) entry which is preliminary data.</text>
</comment>
<organism evidence="5 6">
    <name type="scientific">Saccharothrix xinjiangensis</name>
    <dbReference type="NCBI Taxonomy" id="204798"/>
    <lineage>
        <taxon>Bacteria</taxon>
        <taxon>Bacillati</taxon>
        <taxon>Actinomycetota</taxon>
        <taxon>Actinomycetes</taxon>
        <taxon>Pseudonocardiales</taxon>
        <taxon>Pseudonocardiaceae</taxon>
        <taxon>Saccharothrix</taxon>
    </lineage>
</organism>
<dbReference type="PROSITE" id="PS51318">
    <property type="entry name" value="TAT"/>
    <property type="match status" value="1"/>
</dbReference>
<accession>A0ABV9YB51</accession>
<keyword evidence="5" id="KW-0378">Hydrolase</keyword>
<feature type="signal peptide" evidence="3">
    <location>
        <begin position="1"/>
        <end position="28"/>
    </location>
</feature>
<evidence type="ECO:0000256" key="2">
    <source>
        <dbReference type="ARBA" id="ARBA00030171"/>
    </source>
</evidence>
<evidence type="ECO:0000259" key="4">
    <source>
        <dbReference type="Pfam" id="PF13354"/>
    </source>
</evidence>
<dbReference type="InterPro" id="IPR000871">
    <property type="entry name" value="Beta-lactam_class-A"/>
</dbReference>
<evidence type="ECO:0000256" key="1">
    <source>
        <dbReference type="ARBA" id="ARBA00018879"/>
    </source>
</evidence>
<dbReference type="Gene3D" id="3.40.710.10">
    <property type="entry name" value="DD-peptidase/beta-lactamase superfamily"/>
    <property type="match status" value="1"/>
</dbReference>
<sequence>MLLTRRHLLCACGLASASALLSTAPAQAQNRTPTRPDDWLSWLRANRRHVAVALDNGQGGRIAHRAFEPQPLASAVKVVHLAGYAKAVATGAVNPDDQVRVGDWEQYYLGLDGGAHQASLRALGIPFSNGATADDPQHRVSLDDLVASMIRYSDNAATDFLRHHLGERVLRSAAARHGWPGAPVPEILGDVLRLVLGRPVSVRQYLRDPQLQLEVIGRFPDVPSTYEGQRPWARTTWSGTAAGLNRAHRSLTGVDLARGHLERALSGDLPPGVAGIGFKGGSLAGILTAGMSVRWEDGRVGSAAVLLQEVDEQRAATSTDLVRLVRQALLEPGVLREFQAALS</sequence>
<dbReference type="Pfam" id="PF13354">
    <property type="entry name" value="Beta-lactamase2"/>
    <property type="match status" value="1"/>
</dbReference>
<dbReference type="SUPFAM" id="SSF56601">
    <property type="entry name" value="beta-lactamase/transpeptidase-like"/>
    <property type="match status" value="1"/>
</dbReference>
<reference evidence="6" key="1">
    <citation type="journal article" date="2019" name="Int. J. Syst. Evol. Microbiol.">
        <title>The Global Catalogue of Microorganisms (GCM) 10K type strain sequencing project: providing services to taxonomists for standard genome sequencing and annotation.</title>
        <authorList>
            <consortium name="The Broad Institute Genomics Platform"/>
            <consortium name="The Broad Institute Genome Sequencing Center for Infectious Disease"/>
            <person name="Wu L."/>
            <person name="Ma J."/>
        </authorList>
    </citation>
    <scope>NUCLEOTIDE SEQUENCE [LARGE SCALE GENOMIC DNA]</scope>
    <source>
        <strain evidence="6">KCTC 12848</strain>
    </source>
</reference>
<evidence type="ECO:0000313" key="6">
    <source>
        <dbReference type="Proteomes" id="UP001595833"/>
    </source>
</evidence>
<dbReference type="PANTHER" id="PTHR35333:SF3">
    <property type="entry name" value="BETA-LACTAMASE-TYPE TRANSPEPTIDASE FOLD CONTAINING PROTEIN"/>
    <property type="match status" value="1"/>
</dbReference>
<evidence type="ECO:0000256" key="3">
    <source>
        <dbReference type="SAM" id="SignalP"/>
    </source>
</evidence>
<keyword evidence="6" id="KW-1185">Reference proteome</keyword>
<dbReference type="InterPro" id="IPR012338">
    <property type="entry name" value="Beta-lactam/transpept-like"/>
</dbReference>
<keyword evidence="3" id="KW-0732">Signal</keyword>
<name>A0ABV9YB51_9PSEU</name>
<dbReference type="InterPro" id="IPR045155">
    <property type="entry name" value="Beta-lactam_cat"/>
</dbReference>
<protein>
    <recommendedName>
        <fullName evidence="1">Beta-lactamase</fullName>
    </recommendedName>
    <alternativeName>
        <fullName evidence="2">Penicillinase</fullName>
    </alternativeName>
</protein>
<feature type="chain" id="PRO_5046556842" description="Beta-lactamase" evidence="3">
    <location>
        <begin position="29"/>
        <end position="343"/>
    </location>
</feature>
<dbReference type="InterPro" id="IPR006311">
    <property type="entry name" value="TAT_signal"/>
</dbReference>
<dbReference type="PANTHER" id="PTHR35333">
    <property type="entry name" value="BETA-LACTAMASE"/>
    <property type="match status" value="1"/>
</dbReference>
<proteinExistence type="predicted"/>
<dbReference type="GO" id="GO:0016787">
    <property type="term" value="F:hydrolase activity"/>
    <property type="evidence" value="ECO:0007669"/>
    <property type="project" value="UniProtKB-KW"/>
</dbReference>